<dbReference type="AlphaFoldDB" id="A0A1Y2EAV0"/>
<evidence type="ECO:0000313" key="1">
    <source>
        <dbReference type="EMBL" id="ORY68682.1"/>
    </source>
</evidence>
<comment type="caution">
    <text evidence="1">The sequence shown here is derived from an EMBL/GenBank/DDBJ whole genome shotgun (WGS) entry which is preliminary data.</text>
</comment>
<protein>
    <submittedName>
        <fullName evidence="1">Uncharacterized protein</fullName>
    </submittedName>
</protein>
<keyword evidence="2" id="KW-1185">Reference proteome</keyword>
<sequence>MPSKDDQPMQPKLHVPYSDPQFGIRVSAACCWSFAGPFHNATGSKCRLRPRKLTSRLPAQSGWTNVAVRERCNWHLLHATRASLLSNTLASLALSRDLSSNEVVMNGRTIGHHCFDWSIHPLNLGIYNIEPSLIVLPCNFAGRPGAAHPRHRLCPLARWLLDCEWFSNARAVMAGYACDFLVSDRAPAGGVTTKMLCAFVQALRRRPFLVSLTLIHIDTPRCLVTRELYLSSIVL</sequence>
<proteinExistence type="predicted"/>
<dbReference type="EMBL" id="MCFJ01000003">
    <property type="protein sequence ID" value="ORY68682.1"/>
    <property type="molecule type" value="Genomic_DNA"/>
</dbReference>
<organism evidence="1 2">
    <name type="scientific">Pseudomassariella vexata</name>
    <dbReference type="NCBI Taxonomy" id="1141098"/>
    <lineage>
        <taxon>Eukaryota</taxon>
        <taxon>Fungi</taxon>
        <taxon>Dikarya</taxon>
        <taxon>Ascomycota</taxon>
        <taxon>Pezizomycotina</taxon>
        <taxon>Sordariomycetes</taxon>
        <taxon>Xylariomycetidae</taxon>
        <taxon>Amphisphaeriales</taxon>
        <taxon>Pseudomassariaceae</taxon>
        <taxon>Pseudomassariella</taxon>
    </lineage>
</organism>
<evidence type="ECO:0000313" key="2">
    <source>
        <dbReference type="Proteomes" id="UP000193689"/>
    </source>
</evidence>
<accession>A0A1Y2EAV0</accession>
<dbReference type="GeneID" id="63769809"/>
<name>A0A1Y2EAV0_9PEZI</name>
<dbReference type="Proteomes" id="UP000193689">
    <property type="component" value="Unassembled WGS sequence"/>
</dbReference>
<gene>
    <name evidence="1" type="ORF">BCR38DRAFT_136579</name>
</gene>
<dbReference type="RefSeq" id="XP_040718969.1">
    <property type="nucleotide sequence ID" value="XM_040853597.1"/>
</dbReference>
<dbReference type="InParanoid" id="A0A1Y2EAV0"/>
<reference evidence="1 2" key="1">
    <citation type="submission" date="2016-07" db="EMBL/GenBank/DDBJ databases">
        <title>Pervasive Adenine N6-methylation of Active Genes in Fungi.</title>
        <authorList>
            <consortium name="DOE Joint Genome Institute"/>
            <person name="Mondo S.J."/>
            <person name="Dannebaum R.O."/>
            <person name="Kuo R.C."/>
            <person name="Labutti K."/>
            <person name="Haridas S."/>
            <person name="Kuo A."/>
            <person name="Salamov A."/>
            <person name="Ahrendt S.R."/>
            <person name="Lipzen A."/>
            <person name="Sullivan W."/>
            <person name="Andreopoulos W.B."/>
            <person name="Clum A."/>
            <person name="Lindquist E."/>
            <person name="Daum C."/>
            <person name="Ramamoorthy G.K."/>
            <person name="Gryganskyi A."/>
            <person name="Culley D."/>
            <person name="Magnuson J.K."/>
            <person name="James T.Y."/>
            <person name="O'Malley M.A."/>
            <person name="Stajich J.E."/>
            <person name="Spatafora J.W."/>
            <person name="Visel A."/>
            <person name="Grigoriev I.V."/>
        </authorList>
    </citation>
    <scope>NUCLEOTIDE SEQUENCE [LARGE SCALE GENOMIC DNA]</scope>
    <source>
        <strain evidence="1 2">CBS 129021</strain>
    </source>
</reference>